<proteinExistence type="predicted"/>
<comment type="caution">
    <text evidence="2">The sequence shown here is derived from an EMBL/GenBank/DDBJ whole genome shotgun (WGS) entry which is preliminary data.</text>
</comment>
<keyword evidence="3" id="KW-1185">Reference proteome</keyword>
<organism evidence="2 3">
    <name type="scientific">Chryseobacterium aquaeductus</name>
    <dbReference type="NCBI Taxonomy" id="2675056"/>
    <lineage>
        <taxon>Bacteria</taxon>
        <taxon>Pseudomonadati</taxon>
        <taxon>Bacteroidota</taxon>
        <taxon>Flavobacteriia</taxon>
        <taxon>Flavobacteriales</taxon>
        <taxon>Weeksellaceae</taxon>
        <taxon>Chryseobacterium group</taxon>
        <taxon>Chryseobacterium</taxon>
    </lineage>
</organism>
<keyword evidence="1" id="KW-0732">Signal</keyword>
<feature type="signal peptide" evidence="1">
    <location>
        <begin position="1"/>
        <end position="22"/>
    </location>
</feature>
<accession>A0A9N8QRW4</accession>
<dbReference type="EMBL" id="CAJIMS010000001">
    <property type="protein sequence ID" value="CAD7806100.1"/>
    <property type="molecule type" value="Genomic_DNA"/>
</dbReference>
<reference evidence="2" key="1">
    <citation type="submission" date="2020-12" db="EMBL/GenBank/DDBJ databases">
        <authorList>
            <person name="Rodrigo-Torres L."/>
            <person name="Arahal R. D."/>
            <person name="Lucena T."/>
        </authorList>
    </citation>
    <scope>NUCLEOTIDE SEQUENCE</scope>
    <source>
        <strain evidence="2">CECT 9390</strain>
    </source>
</reference>
<feature type="chain" id="PRO_5040455872" evidence="1">
    <location>
        <begin position="23"/>
        <end position="72"/>
    </location>
</feature>
<name>A0A9N8QRW4_9FLAO</name>
<gene>
    <name evidence="2" type="ORF">CHRY9390_01463</name>
</gene>
<protein>
    <submittedName>
        <fullName evidence="2">Uncharacterized protein</fullName>
    </submittedName>
</protein>
<dbReference type="AlphaFoldDB" id="A0A9N8QRW4"/>
<evidence type="ECO:0000313" key="2">
    <source>
        <dbReference type="EMBL" id="CAD7806100.1"/>
    </source>
</evidence>
<dbReference type="Proteomes" id="UP000662618">
    <property type="component" value="Unassembled WGS sequence"/>
</dbReference>
<evidence type="ECO:0000313" key="3">
    <source>
        <dbReference type="Proteomes" id="UP000662618"/>
    </source>
</evidence>
<evidence type="ECO:0000256" key="1">
    <source>
        <dbReference type="SAM" id="SignalP"/>
    </source>
</evidence>
<sequence>MKKKFLLGAMFSIMTLSLMSFAARVMAVWTSTCGVKHYTTFAEGTSQSLMAYYIAEINANECGGVKPVVKFN</sequence>